<gene>
    <name evidence="2" type="ORF">ENV54_07940</name>
</gene>
<evidence type="ECO:0000256" key="1">
    <source>
        <dbReference type="SAM" id="SignalP"/>
    </source>
</evidence>
<proteinExistence type="predicted"/>
<dbReference type="AlphaFoldDB" id="A0A7C4EU91"/>
<reference evidence="2" key="1">
    <citation type="journal article" date="2020" name="mSystems">
        <title>Genome- and Community-Level Interaction Insights into Carbon Utilization and Element Cycling Functions of Hydrothermarchaeota in Hydrothermal Sediment.</title>
        <authorList>
            <person name="Zhou Z."/>
            <person name="Liu Y."/>
            <person name="Xu W."/>
            <person name="Pan J."/>
            <person name="Luo Z.H."/>
            <person name="Li M."/>
        </authorList>
    </citation>
    <scope>NUCLEOTIDE SEQUENCE [LARGE SCALE GENOMIC DNA]</scope>
    <source>
        <strain evidence="2">SpSt-769</strain>
    </source>
</reference>
<evidence type="ECO:0000313" key="2">
    <source>
        <dbReference type="EMBL" id="HGH61212.1"/>
    </source>
</evidence>
<sequence length="249" mass="29034">MKKYAITAWLTAMCFLLLANVHAWDVPPYLRISAGSRMWFTTLEGDLIQKDRTKLGLSENLGLQKDVLSWEFFASARVSNVHVFRLKGEPTTTYNQSRSDSYQKIRAINIGYDLDFFMSPQVLFGANTDFNILTLDSRPRDVTVGGVQYNYREDGTHVYPTFGLHGTFYPIFESVALRPNVSSRVNWWNYNDFECWDWEIATAVDIPVNRLWTWTVNGGYRYWHTKIRRDRDTADLNRMGFFVETSVLF</sequence>
<comment type="caution">
    <text evidence="2">The sequence shown here is derived from an EMBL/GenBank/DDBJ whole genome shotgun (WGS) entry which is preliminary data.</text>
</comment>
<dbReference type="EMBL" id="DTGT01000247">
    <property type="protein sequence ID" value="HGH61212.1"/>
    <property type="molecule type" value="Genomic_DNA"/>
</dbReference>
<accession>A0A7C4EU91</accession>
<keyword evidence="1" id="KW-0732">Signal</keyword>
<feature type="signal peptide" evidence="1">
    <location>
        <begin position="1"/>
        <end position="23"/>
    </location>
</feature>
<feature type="chain" id="PRO_5027812303" description="DUF481 domain-containing protein" evidence="1">
    <location>
        <begin position="24"/>
        <end position="249"/>
    </location>
</feature>
<name>A0A7C4EU91_9BACT</name>
<organism evidence="2">
    <name type="scientific">Desulfomonile tiedjei</name>
    <dbReference type="NCBI Taxonomy" id="2358"/>
    <lineage>
        <taxon>Bacteria</taxon>
        <taxon>Pseudomonadati</taxon>
        <taxon>Thermodesulfobacteriota</taxon>
        <taxon>Desulfomonilia</taxon>
        <taxon>Desulfomonilales</taxon>
        <taxon>Desulfomonilaceae</taxon>
        <taxon>Desulfomonile</taxon>
    </lineage>
</organism>
<protein>
    <recommendedName>
        <fullName evidence="3">DUF481 domain-containing protein</fullName>
    </recommendedName>
</protein>
<evidence type="ECO:0008006" key="3">
    <source>
        <dbReference type="Google" id="ProtNLM"/>
    </source>
</evidence>